<keyword evidence="11" id="KW-0902">Two-component regulatory system</keyword>
<dbReference type="SUPFAM" id="SSF55785">
    <property type="entry name" value="PYP-like sensor domain (PAS domain)"/>
    <property type="match status" value="1"/>
</dbReference>
<dbReference type="Proteomes" id="UP000295673">
    <property type="component" value="Unassembled WGS sequence"/>
</dbReference>
<dbReference type="InterPro" id="IPR003594">
    <property type="entry name" value="HATPase_dom"/>
</dbReference>
<dbReference type="CDD" id="cd16922">
    <property type="entry name" value="HATPase_EvgS-ArcB-TorS-like"/>
    <property type="match status" value="1"/>
</dbReference>
<dbReference type="InterPro" id="IPR036097">
    <property type="entry name" value="HisK_dim/P_sf"/>
</dbReference>
<dbReference type="SMART" id="SM00448">
    <property type="entry name" value="REC"/>
    <property type="match status" value="1"/>
</dbReference>
<evidence type="ECO:0000256" key="1">
    <source>
        <dbReference type="ARBA" id="ARBA00000085"/>
    </source>
</evidence>
<dbReference type="InterPro" id="IPR000014">
    <property type="entry name" value="PAS"/>
</dbReference>
<gene>
    <name evidence="16" type="ORF">BXY66_0498</name>
</gene>
<dbReference type="FunFam" id="1.10.287.130:FF:000004">
    <property type="entry name" value="Ethylene receptor 1"/>
    <property type="match status" value="1"/>
</dbReference>
<dbReference type="CDD" id="cd17546">
    <property type="entry name" value="REC_hyHK_CKI1_RcsC-like"/>
    <property type="match status" value="1"/>
</dbReference>
<dbReference type="EMBL" id="SMGR01000001">
    <property type="protein sequence ID" value="TCL08461.1"/>
    <property type="molecule type" value="Genomic_DNA"/>
</dbReference>
<keyword evidence="9" id="KW-0067">ATP-binding</keyword>
<evidence type="ECO:0000256" key="3">
    <source>
        <dbReference type="ARBA" id="ARBA00012438"/>
    </source>
</evidence>
<dbReference type="InterPro" id="IPR004358">
    <property type="entry name" value="Sig_transdc_His_kin-like_C"/>
</dbReference>
<evidence type="ECO:0000256" key="11">
    <source>
        <dbReference type="ARBA" id="ARBA00023012"/>
    </source>
</evidence>
<dbReference type="AlphaFoldDB" id="A0A4R1NL92"/>
<evidence type="ECO:0000259" key="15">
    <source>
        <dbReference type="PROSITE" id="PS50110"/>
    </source>
</evidence>
<dbReference type="FunFam" id="3.30.565.10:FF:000010">
    <property type="entry name" value="Sensor histidine kinase RcsC"/>
    <property type="match status" value="1"/>
</dbReference>
<dbReference type="RefSeq" id="WP_132858587.1">
    <property type="nucleotide sequence ID" value="NZ_SMGR01000001.1"/>
</dbReference>
<organism evidence="16 17">
    <name type="scientific">Shimia isoporae</name>
    <dbReference type="NCBI Taxonomy" id="647720"/>
    <lineage>
        <taxon>Bacteria</taxon>
        <taxon>Pseudomonadati</taxon>
        <taxon>Pseudomonadota</taxon>
        <taxon>Alphaproteobacteria</taxon>
        <taxon>Rhodobacterales</taxon>
        <taxon>Roseobacteraceae</taxon>
    </lineage>
</organism>
<dbReference type="Gene3D" id="3.30.565.10">
    <property type="entry name" value="Histidine kinase-like ATPase, C-terminal domain"/>
    <property type="match status" value="1"/>
</dbReference>
<dbReference type="InterPro" id="IPR001789">
    <property type="entry name" value="Sig_transdc_resp-reg_receiver"/>
</dbReference>
<dbReference type="PRINTS" id="PR00344">
    <property type="entry name" value="BCTRLSENSOR"/>
</dbReference>
<dbReference type="InterPro" id="IPR013656">
    <property type="entry name" value="PAS_4"/>
</dbReference>
<evidence type="ECO:0000256" key="4">
    <source>
        <dbReference type="ARBA" id="ARBA00022553"/>
    </source>
</evidence>
<keyword evidence="10" id="KW-1133">Transmembrane helix</keyword>
<evidence type="ECO:0000256" key="13">
    <source>
        <dbReference type="PROSITE-ProRule" id="PRU00169"/>
    </source>
</evidence>
<dbReference type="Pfam" id="PF02518">
    <property type="entry name" value="HATPase_c"/>
    <property type="match status" value="1"/>
</dbReference>
<dbReference type="InterPro" id="IPR003661">
    <property type="entry name" value="HisK_dim/P_dom"/>
</dbReference>
<feature type="domain" description="Response regulatory" evidence="15">
    <location>
        <begin position="412"/>
        <end position="531"/>
    </location>
</feature>
<dbReference type="Pfam" id="PF00072">
    <property type="entry name" value="Response_reg"/>
    <property type="match status" value="1"/>
</dbReference>
<dbReference type="EC" id="2.7.13.3" evidence="3"/>
<dbReference type="InterPro" id="IPR005467">
    <property type="entry name" value="His_kinase_dom"/>
</dbReference>
<dbReference type="InterPro" id="IPR036890">
    <property type="entry name" value="HATPase_C_sf"/>
</dbReference>
<keyword evidence="6" id="KW-0812">Transmembrane</keyword>
<keyword evidence="17" id="KW-1185">Reference proteome</keyword>
<dbReference type="PROSITE" id="PS50109">
    <property type="entry name" value="HIS_KIN"/>
    <property type="match status" value="1"/>
</dbReference>
<evidence type="ECO:0000256" key="7">
    <source>
        <dbReference type="ARBA" id="ARBA00022741"/>
    </source>
</evidence>
<accession>A0A4R1NL92</accession>
<evidence type="ECO:0000313" key="16">
    <source>
        <dbReference type="EMBL" id="TCL08461.1"/>
    </source>
</evidence>
<feature type="modified residue" description="4-aspartylphosphate" evidence="13">
    <location>
        <position position="461"/>
    </location>
</feature>
<sequence>MNRKLSLDVLSVTDAIQISIFILEVAEDGLPRYVSINDVGLGWIGHELDDIVGKTALEIYGGVAGQRALDQHVAVIEAGHPVCYEVTIPFAQKLGLLRSTLTPFFDGEGNVTHLVGSSLDVTSEKERDTALELTKLAKEEAEEASRAKERFLANMSHEIRTPMNGIMGMCELLRETPLSARQSLFADTIFNSANALLDIINDVLDYSKIQSEKITLQEAPFSLEALAAETGMLLRPQADAKDVTLDVRYDGKAPGEFIGDSSRMRQILINLIGNAVKFTQNGRVDVAVTHEPSPLGRPLRIVISDTGPGIPLEDQERIFAAFEQVDTPAEQPEEGTGLGLAITRALVERMGGRIEVDSKPGAGATFTVSLDLPVFQEKGSAAKAGPSRTESAKAALRRRFARPAKKDLAGLRILVAEDNRTNQLVVRKMLERTGAEIHIAENGQAAVEAYKTSDCDLVLMDLSMPVMGGLEATRLIRQHERDTGVSQRRIVALTANAQPADAEACLEAGMNDFLSKPFRKDDLMEVLRASA</sequence>
<dbReference type="Pfam" id="PF00512">
    <property type="entry name" value="HisKA"/>
    <property type="match status" value="1"/>
</dbReference>
<dbReference type="Gene3D" id="3.40.50.2300">
    <property type="match status" value="1"/>
</dbReference>
<comment type="catalytic activity">
    <reaction evidence="1">
        <text>ATP + protein L-histidine = ADP + protein N-phospho-L-histidine.</text>
        <dbReference type="EC" id="2.7.13.3"/>
    </reaction>
</comment>
<keyword evidence="4 13" id="KW-0597">Phosphoprotein</keyword>
<name>A0A4R1NL92_9RHOB</name>
<dbReference type="Gene3D" id="3.30.450.20">
    <property type="entry name" value="PAS domain"/>
    <property type="match status" value="1"/>
</dbReference>
<feature type="domain" description="Histidine kinase" evidence="14">
    <location>
        <begin position="154"/>
        <end position="374"/>
    </location>
</feature>
<evidence type="ECO:0000256" key="2">
    <source>
        <dbReference type="ARBA" id="ARBA00004370"/>
    </source>
</evidence>
<dbReference type="PROSITE" id="PS50110">
    <property type="entry name" value="RESPONSE_REGULATORY"/>
    <property type="match status" value="1"/>
</dbReference>
<dbReference type="CDD" id="cd00082">
    <property type="entry name" value="HisKA"/>
    <property type="match status" value="1"/>
</dbReference>
<keyword evidence="7" id="KW-0547">Nucleotide-binding</keyword>
<dbReference type="GO" id="GO:0016020">
    <property type="term" value="C:membrane"/>
    <property type="evidence" value="ECO:0007669"/>
    <property type="project" value="UniProtKB-SubCell"/>
</dbReference>
<dbReference type="SUPFAM" id="SSF55874">
    <property type="entry name" value="ATPase domain of HSP90 chaperone/DNA topoisomerase II/histidine kinase"/>
    <property type="match status" value="1"/>
</dbReference>
<evidence type="ECO:0000256" key="8">
    <source>
        <dbReference type="ARBA" id="ARBA00022777"/>
    </source>
</evidence>
<dbReference type="SMART" id="SM00388">
    <property type="entry name" value="HisKA"/>
    <property type="match status" value="1"/>
</dbReference>
<reference evidence="16 17" key="1">
    <citation type="submission" date="2019-03" db="EMBL/GenBank/DDBJ databases">
        <title>Genomic Encyclopedia of Archaeal and Bacterial Type Strains, Phase II (KMG-II): from individual species to whole genera.</title>
        <authorList>
            <person name="Goeker M."/>
        </authorList>
    </citation>
    <scope>NUCLEOTIDE SEQUENCE [LARGE SCALE GENOMIC DNA]</scope>
    <source>
        <strain evidence="16 17">DSM 26433</strain>
    </source>
</reference>
<evidence type="ECO:0000256" key="6">
    <source>
        <dbReference type="ARBA" id="ARBA00022692"/>
    </source>
</evidence>
<evidence type="ECO:0000259" key="14">
    <source>
        <dbReference type="PROSITE" id="PS50109"/>
    </source>
</evidence>
<keyword evidence="8 16" id="KW-0418">Kinase</keyword>
<dbReference type="CDD" id="cd00130">
    <property type="entry name" value="PAS"/>
    <property type="match status" value="1"/>
</dbReference>
<dbReference type="Gene3D" id="1.10.287.130">
    <property type="match status" value="1"/>
</dbReference>
<protein>
    <recommendedName>
        <fullName evidence="3">histidine kinase</fullName>
        <ecNumber evidence="3">2.7.13.3</ecNumber>
    </recommendedName>
</protein>
<dbReference type="GO" id="GO:0005524">
    <property type="term" value="F:ATP binding"/>
    <property type="evidence" value="ECO:0007669"/>
    <property type="project" value="UniProtKB-KW"/>
</dbReference>
<evidence type="ECO:0000256" key="10">
    <source>
        <dbReference type="ARBA" id="ARBA00022989"/>
    </source>
</evidence>
<dbReference type="InterPro" id="IPR035965">
    <property type="entry name" value="PAS-like_dom_sf"/>
</dbReference>
<evidence type="ECO:0000313" key="17">
    <source>
        <dbReference type="Proteomes" id="UP000295673"/>
    </source>
</evidence>
<dbReference type="SUPFAM" id="SSF52172">
    <property type="entry name" value="CheY-like"/>
    <property type="match status" value="1"/>
</dbReference>
<dbReference type="Pfam" id="PF08448">
    <property type="entry name" value="PAS_4"/>
    <property type="match status" value="1"/>
</dbReference>
<dbReference type="SUPFAM" id="SSF47384">
    <property type="entry name" value="Homodimeric domain of signal transducing histidine kinase"/>
    <property type="match status" value="1"/>
</dbReference>
<dbReference type="PANTHER" id="PTHR45339">
    <property type="entry name" value="HYBRID SIGNAL TRANSDUCTION HISTIDINE KINASE J"/>
    <property type="match status" value="1"/>
</dbReference>
<comment type="subcellular location">
    <subcellularLocation>
        <location evidence="2">Membrane</location>
    </subcellularLocation>
</comment>
<dbReference type="SMART" id="SM00387">
    <property type="entry name" value="HATPase_c"/>
    <property type="match status" value="1"/>
</dbReference>
<evidence type="ECO:0000256" key="9">
    <source>
        <dbReference type="ARBA" id="ARBA00022840"/>
    </source>
</evidence>
<comment type="caution">
    <text evidence="16">The sequence shown here is derived from an EMBL/GenBank/DDBJ whole genome shotgun (WGS) entry which is preliminary data.</text>
</comment>
<keyword evidence="12" id="KW-0472">Membrane</keyword>
<proteinExistence type="predicted"/>
<dbReference type="InterPro" id="IPR011006">
    <property type="entry name" value="CheY-like_superfamily"/>
</dbReference>
<keyword evidence="5" id="KW-0808">Transferase</keyword>
<dbReference type="OrthoDB" id="9801651at2"/>
<evidence type="ECO:0000256" key="12">
    <source>
        <dbReference type="ARBA" id="ARBA00023136"/>
    </source>
</evidence>
<dbReference type="PANTHER" id="PTHR45339:SF1">
    <property type="entry name" value="HYBRID SIGNAL TRANSDUCTION HISTIDINE KINASE J"/>
    <property type="match status" value="1"/>
</dbReference>
<evidence type="ECO:0000256" key="5">
    <source>
        <dbReference type="ARBA" id="ARBA00022679"/>
    </source>
</evidence>
<dbReference type="GO" id="GO:0000155">
    <property type="term" value="F:phosphorelay sensor kinase activity"/>
    <property type="evidence" value="ECO:0007669"/>
    <property type="project" value="InterPro"/>
</dbReference>